<dbReference type="STRING" id="126957.T1IKY7"/>
<keyword evidence="7" id="KW-0539">Nucleus</keyword>
<keyword evidence="4" id="KW-0805">Transcription regulation</keyword>
<dbReference type="PhylomeDB" id="T1IKY7"/>
<feature type="domain" description="TFIIF beta subunit HTH" evidence="9">
    <location>
        <begin position="165"/>
        <end position="228"/>
    </location>
</feature>
<accession>T1IKY7</accession>
<feature type="domain" description="TFIIF beta subunit N-terminal" evidence="10">
    <location>
        <begin position="240"/>
        <end position="321"/>
    </location>
</feature>
<dbReference type="CDD" id="cd07980">
    <property type="entry name" value="TFIIF_beta"/>
    <property type="match status" value="2"/>
</dbReference>
<protein>
    <recommendedName>
        <fullName evidence="3">General transcription factor IIF subunit 2</fullName>
    </recommendedName>
    <alternativeName>
        <fullName evidence="8">Transcription initiation factor IIF subunit beta</fullName>
    </alternativeName>
</protein>
<dbReference type="InterPro" id="IPR040504">
    <property type="entry name" value="TFIIF_beta_N"/>
</dbReference>
<name>T1IKY7_STRMM</name>
<keyword evidence="5" id="KW-0238">DNA-binding</keyword>
<dbReference type="InterPro" id="IPR036388">
    <property type="entry name" value="WH-like_DNA-bd_sf"/>
</dbReference>
<evidence type="ECO:0000256" key="7">
    <source>
        <dbReference type="ARBA" id="ARBA00023242"/>
    </source>
</evidence>
<evidence type="ECO:0000313" key="11">
    <source>
        <dbReference type="EnsemblMetazoa" id="SMAR001602-PA"/>
    </source>
</evidence>
<keyword evidence="12" id="KW-1185">Reference proteome</keyword>
<feature type="domain" description="TFIIF beta subunit HTH" evidence="9">
    <location>
        <begin position="397"/>
        <end position="460"/>
    </location>
</feature>
<dbReference type="EnsemblMetazoa" id="SMAR001602-RA">
    <property type="protein sequence ID" value="SMAR001602-PA"/>
    <property type="gene ID" value="SMAR001602"/>
</dbReference>
<dbReference type="InterPro" id="IPR040450">
    <property type="entry name" value="TFIIF_beta_HTH"/>
</dbReference>
<dbReference type="PANTHER" id="PTHR10445">
    <property type="entry name" value="GENERAL TRANSCRIPTION FACTOR IIF SUBUNIT 2"/>
    <property type="match status" value="1"/>
</dbReference>
<reference evidence="11" key="2">
    <citation type="submission" date="2015-02" db="UniProtKB">
        <authorList>
            <consortium name="EnsemblMetazoa"/>
        </authorList>
    </citation>
    <scope>IDENTIFICATION</scope>
</reference>
<evidence type="ECO:0000259" key="10">
    <source>
        <dbReference type="Pfam" id="PF17683"/>
    </source>
</evidence>
<dbReference type="AlphaFoldDB" id="T1IKY7"/>
<evidence type="ECO:0000259" key="9">
    <source>
        <dbReference type="Pfam" id="PF02270"/>
    </source>
</evidence>
<evidence type="ECO:0000256" key="2">
    <source>
        <dbReference type="ARBA" id="ARBA00009543"/>
    </source>
</evidence>
<dbReference type="GO" id="GO:0005674">
    <property type="term" value="C:transcription factor TFIIF complex"/>
    <property type="evidence" value="ECO:0007669"/>
    <property type="project" value="InterPro"/>
</dbReference>
<dbReference type="EMBL" id="JH430667">
    <property type="status" value="NOT_ANNOTATED_CDS"/>
    <property type="molecule type" value="Genomic_DNA"/>
</dbReference>
<evidence type="ECO:0000313" key="12">
    <source>
        <dbReference type="Proteomes" id="UP000014500"/>
    </source>
</evidence>
<dbReference type="InterPro" id="IPR036390">
    <property type="entry name" value="WH_DNA-bd_sf"/>
</dbReference>
<evidence type="ECO:0000256" key="3">
    <source>
        <dbReference type="ARBA" id="ARBA00020815"/>
    </source>
</evidence>
<dbReference type="PANTHER" id="PTHR10445:SF0">
    <property type="entry name" value="GENERAL TRANSCRIPTION FACTOR IIF SUBUNIT 2"/>
    <property type="match status" value="1"/>
</dbReference>
<dbReference type="Pfam" id="PF02270">
    <property type="entry name" value="TFIIF_beta"/>
    <property type="match status" value="2"/>
</dbReference>
<dbReference type="Pfam" id="PF17683">
    <property type="entry name" value="TFIIF_beta_N"/>
    <property type="match status" value="2"/>
</dbReference>
<dbReference type="Gene3D" id="1.10.10.10">
    <property type="entry name" value="Winged helix-like DNA-binding domain superfamily/Winged helix DNA-binding domain"/>
    <property type="match status" value="2"/>
</dbReference>
<dbReference type="SUPFAM" id="SSF50916">
    <property type="entry name" value="Rap30/74 interaction domains"/>
    <property type="match status" value="2"/>
</dbReference>
<dbReference type="InterPro" id="IPR003196">
    <property type="entry name" value="TFIIF_beta"/>
</dbReference>
<dbReference type="GO" id="GO:0003677">
    <property type="term" value="F:DNA binding"/>
    <property type="evidence" value="ECO:0007669"/>
    <property type="project" value="UniProtKB-KW"/>
</dbReference>
<proteinExistence type="inferred from homology"/>
<evidence type="ECO:0000256" key="4">
    <source>
        <dbReference type="ARBA" id="ARBA00023015"/>
    </source>
</evidence>
<dbReference type="GO" id="GO:0006367">
    <property type="term" value="P:transcription initiation at RNA polymerase II promoter"/>
    <property type="evidence" value="ECO:0007669"/>
    <property type="project" value="InterPro"/>
</dbReference>
<dbReference type="FunFam" id="1.10.10.10:FF:000035">
    <property type="entry name" value="General transcription factor IIF subunit 2"/>
    <property type="match status" value="2"/>
</dbReference>
<reference evidence="12" key="1">
    <citation type="submission" date="2011-05" db="EMBL/GenBank/DDBJ databases">
        <authorList>
            <person name="Richards S.R."/>
            <person name="Qu J."/>
            <person name="Jiang H."/>
            <person name="Jhangiani S.N."/>
            <person name="Agravi P."/>
            <person name="Goodspeed R."/>
            <person name="Gross S."/>
            <person name="Mandapat C."/>
            <person name="Jackson L."/>
            <person name="Mathew T."/>
            <person name="Pu L."/>
            <person name="Thornton R."/>
            <person name="Saada N."/>
            <person name="Wilczek-Boney K.B."/>
            <person name="Lee S."/>
            <person name="Kovar C."/>
            <person name="Wu Y."/>
            <person name="Scherer S.E."/>
            <person name="Worley K.C."/>
            <person name="Muzny D.M."/>
            <person name="Gibbs R."/>
        </authorList>
    </citation>
    <scope>NUCLEOTIDE SEQUENCE</scope>
    <source>
        <strain evidence="12">Brora</strain>
    </source>
</reference>
<dbReference type="HOGENOM" id="CLU_576618_0_0_1"/>
<evidence type="ECO:0000256" key="8">
    <source>
        <dbReference type="ARBA" id="ARBA00033388"/>
    </source>
</evidence>
<evidence type="ECO:0000256" key="6">
    <source>
        <dbReference type="ARBA" id="ARBA00023163"/>
    </source>
</evidence>
<feature type="domain" description="TFIIF beta subunit N-terminal" evidence="10">
    <location>
        <begin position="8"/>
        <end position="89"/>
    </location>
</feature>
<dbReference type="Proteomes" id="UP000014500">
    <property type="component" value="Unassembled WGS sequence"/>
</dbReference>
<comment type="similarity">
    <text evidence="2">Belongs to the TFIIF beta subunit family.</text>
</comment>
<keyword evidence="6" id="KW-0804">Transcription</keyword>
<sequence>MDCVNASNGVWLVKVPKYISEQWSKSSAPDVGKLSISKVDAPRSGSALDIRFVLNDCLAQNSDDGPIPKEHEFLMTNNTGQKLYVCSQSGEKVGFEGRVIERAECRPSSGDKDYIKMKKLLVFRANQPVRTVKQLGVIVNFFKPIADHQNNIDFDLKKKNEGFKVRSDKGKVQELLFEAFEKHQYYSIKDLVRVTLQPMAYLKLILKEFCNYNIKNPHKNMWQLKPEYGQYTMDCVNASNGVWLVKVPKYISEQWSKSSAPDVGKLSISKVDAPRSGSALDIRFVLNDCLAQNSDDGPIPKEHEFLMTNNTGQKLYVCSQSGEKVGFEGRVIERAECRPSSGDKDYIKMKKLLVFRANQPVRTVKQLGVIVNFFKPIADHQNNIDFDLKKKNEGFKVRSDKGKVQELLFEAFEKHQYYSIKDLVRVTLQPMAYLKLILKEFCNYNIKNPHKNMWQLKPEYGQYSKKQKKPNKNQ</sequence>
<dbReference type="SUPFAM" id="SSF46785">
    <property type="entry name" value="Winged helix' DNA-binding domain"/>
    <property type="match status" value="2"/>
</dbReference>
<evidence type="ECO:0000256" key="5">
    <source>
        <dbReference type="ARBA" id="ARBA00023125"/>
    </source>
</evidence>
<evidence type="ECO:0000256" key="1">
    <source>
        <dbReference type="ARBA" id="ARBA00004123"/>
    </source>
</evidence>
<dbReference type="eggNOG" id="KOG2905">
    <property type="taxonomic scope" value="Eukaryota"/>
</dbReference>
<dbReference type="InterPro" id="IPR011039">
    <property type="entry name" value="TFIIF_interaction"/>
</dbReference>
<organism evidence="11 12">
    <name type="scientific">Strigamia maritima</name>
    <name type="common">European centipede</name>
    <name type="synonym">Geophilus maritimus</name>
    <dbReference type="NCBI Taxonomy" id="126957"/>
    <lineage>
        <taxon>Eukaryota</taxon>
        <taxon>Metazoa</taxon>
        <taxon>Ecdysozoa</taxon>
        <taxon>Arthropoda</taxon>
        <taxon>Myriapoda</taxon>
        <taxon>Chilopoda</taxon>
        <taxon>Pleurostigmophora</taxon>
        <taxon>Geophilomorpha</taxon>
        <taxon>Linotaeniidae</taxon>
        <taxon>Strigamia</taxon>
    </lineage>
</organism>
<comment type="subcellular location">
    <subcellularLocation>
        <location evidence="1">Nucleus</location>
    </subcellularLocation>
</comment>
<dbReference type="GO" id="GO:0006368">
    <property type="term" value="P:transcription elongation by RNA polymerase II"/>
    <property type="evidence" value="ECO:0007669"/>
    <property type="project" value="UniProtKB-ARBA"/>
</dbReference>